<comment type="caution">
    <text evidence="3">The sequence shown here is derived from an EMBL/GenBank/DDBJ whole genome shotgun (WGS) entry which is preliminary data.</text>
</comment>
<evidence type="ECO:0000259" key="2">
    <source>
        <dbReference type="Pfam" id="PF13628"/>
    </source>
</evidence>
<feature type="chain" id="PRO_5013054808" description="DUF4142 domain-containing protein" evidence="1">
    <location>
        <begin position="22"/>
        <end position="161"/>
    </location>
</feature>
<dbReference type="AlphaFoldDB" id="A0A245ZNB9"/>
<dbReference type="EMBL" id="NBBI01000002">
    <property type="protein sequence ID" value="OWK31244.1"/>
    <property type="molecule type" value="Genomic_DNA"/>
</dbReference>
<evidence type="ECO:0000256" key="1">
    <source>
        <dbReference type="SAM" id="SignalP"/>
    </source>
</evidence>
<feature type="signal peptide" evidence="1">
    <location>
        <begin position="1"/>
        <end position="21"/>
    </location>
</feature>
<reference evidence="3 4" key="1">
    <citation type="submission" date="2017-03" db="EMBL/GenBank/DDBJ databases">
        <title>Genome sequence of Sphingomonas dokdonensis DSM 21029.</title>
        <authorList>
            <person name="Poehlein A."/>
            <person name="Wuebbeler J.H."/>
            <person name="Steinbuechel A."/>
            <person name="Daniel R."/>
        </authorList>
    </citation>
    <scope>NUCLEOTIDE SEQUENCE [LARGE SCALE GENOMIC DNA]</scope>
    <source>
        <strain evidence="3 4">DSM 21029</strain>
    </source>
</reference>
<evidence type="ECO:0000313" key="4">
    <source>
        <dbReference type="Proteomes" id="UP000197290"/>
    </source>
</evidence>
<organism evidence="3 4">
    <name type="scientific">Sphingomonas dokdonensis</name>
    <dbReference type="NCBI Taxonomy" id="344880"/>
    <lineage>
        <taxon>Bacteria</taxon>
        <taxon>Pseudomonadati</taxon>
        <taxon>Pseudomonadota</taxon>
        <taxon>Alphaproteobacteria</taxon>
        <taxon>Sphingomonadales</taxon>
        <taxon>Sphingomonadaceae</taxon>
        <taxon>Sphingomonas</taxon>
    </lineage>
</organism>
<feature type="domain" description="DUF4142" evidence="2">
    <location>
        <begin position="27"/>
        <end position="160"/>
    </location>
</feature>
<evidence type="ECO:0000313" key="3">
    <source>
        <dbReference type="EMBL" id="OWK31244.1"/>
    </source>
</evidence>
<dbReference type="RefSeq" id="WP_245829239.1">
    <property type="nucleotide sequence ID" value="NZ_NBBI01000002.1"/>
</dbReference>
<protein>
    <recommendedName>
        <fullName evidence="2">DUF4142 domain-containing protein</fullName>
    </recommendedName>
</protein>
<sequence length="161" mass="17119">MKALPSFAIVASIMVAGPALAQATSPADYVAKAGAGDLYERTSSQLVMGSTKNPKVRQFAQMMITDHTKSTNEVKAAAKQAGITPQPPALMPDQTRMIAELRAAPAATRDQVYLTQQKAAHQKALALHKSYAQTGTAAPLKMVAGKVAPVVQHHIDMLNRM</sequence>
<accession>A0A245ZNB9</accession>
<dbReference type="Gene3D" id="1.20.1260.10">
    <property type="match status" value="1"/>
</dbReference>
<name>A0A245ZNB9_9SPHN</name>
<dbReference type="Proteomes" id="UP000197290">
    <property type="component" value="Unassembled WGS sequence"/>
</dbReference>
<dbReference type="PANTHER" id="PTHR38593:SF1">
    <property type="entry name" value="BLR2558 PROTEIN"/>
    <property type="match status" value="1"/>
</dbReference>
<keyword evidence="4" id="KW-1185">Reference proteome</keyword>
<keyword evidence="1" id="KW-0732">Signal</keyword>
<proteinExistence type="predicted"/>
<dbReference type="InterPro" id="IPR012347">
    <property type="entry name" value="Ferritin-like"/>
</dbReference>
<dbReference type="InterPro" id="IPR025419">
    <property type="entry name" value="DUF4142"/>
</dbReference>
<dbReference type="Pfam" id="PF13628">
    <property type="entry name" value="DUF4142"/>
    <property type="match status" value="1"/>
</dbReference>
<gene>
    <name evidence="3" type="ORF">SPDO_12510</name>
</gene>
<dbReference type="PANTHER" id="PTHR38593">
    <property type="entry name" value="BLR2558 PROTEIN"/>
    <property type="match status" value="1"/>
</dbReference>